<keyword evidence="2" id="KW-0812">Transmembrane</keyword>
<feature type="region of interest" description="Disordered" evidence="1">
    <location>
        <begin position="175"/>
        <end position="194"/>
    </location>
</feature>
<dbReference type="InterPro" id="IPR027558">
    <property type="entry name" value="Pre_pil_HX9DG_C"/>
</dbReference>
<evidence type="ECO:0000259" key="3">
    <source>
        <dbReference type="Pfam" id="PF07596"/>
    </source>
</evidence>
<organism evidence="4 5">
    <name type="scientific">Aeoliella straminimaris</name>
    <dbReference type="NCBI Taxonomy" id="2954799"/>
    <lineage>
        <taxon>Bacteria</taxon>
        <taxon>Pseudomonadati</taxon>
        <taxon>Planctomycetota</taxon>
        <taxon>Planctomycetia</taxon>
        <taxon>Pirellulales</taxon>
        <taxon>Lacipirellulaceae</taxon>
        <taxon>Aeoliella</taxon>
    </lineage>
</organism>
<keyword evidence="2" id="KW-1133">Transmembrane helix</keyword>
<dbReference type="SUPFAM" id="SSF54523">
    <property type="entry name" value="Pili subunits"/>
    <property type="match status" value="1"/>
</dbReference>
<dbReference type="InterPro" id="IPR012902">
    <property type="entry name" value="N_methyl_site"/>
</dbReference>
<dbReference type="Gene3D" id="3.30.700.10">
    <property type="entry name" value="Glycoprotein, Type 4 Pilin"/>
    <property type="match status" value="1"/>
</dbReference>
<dbReference type="AlphaFoldDB" id="A0A9X2FG11"/>
<proteinExistence type="predicted"/>
<name>A0A9X2FG11_9BACT</name>
<dbReference type="NCBIfam" id="TIGR02532">
    <property type="entry name" value="IV_pilin_GFxxxE"/>
    <property type="match status" value="1"/>
</dbReference>
<comment type="caution">
    <text evidence="4">The sequence shown here is derived from an EMBL/GenBank/DDBJ whole genome shotgun (WGS) entry which is preliminary data.</text>
</comment>
<reference evidence="4" key="1">
    <citation type="submission" date="2022-06" db="EMBL/GenBank/DDBJ databases">
        <title>Aeoliella straminimaris, a novel planctomycete from sediments.</title>
        <authorList>
            <person name="Vitorino I.R."/>
            <person name="Lage O.M."/>
        </authorList>
    </citation>
    <scope>NUCLEOTIDE SEQUENCE</scope>
    <source>
        <strain evidence="4">ICT_H6.2</strain>
    </source>
</reference>
<evidence type="ECO:0000256" key="1">
    <source>
        <dbReference type="SAM" id="MobiDB-lite"/>
    </source>
</evidence>
<accession>A0A9X2FG11</accession>
<dbReference type="Proteomes" id="UP001155241">
    <property type="component" value="Unassembled WGS sequence"/>
</dbReference>
<evidence type="ECO:0000313" key="5">
    <source>
        <dbReference type="Proteomes" id="UP001155241"/>
    </source>
</evidence>
<feature type="transmembrane region" description="Helical" evidence="2">
    <location>
        <begin position="12"/>
        <end position="35"/>
    </location>
</feature>
<dbReference type="RefSeq" id="WP_252855713.1">
    <property type="nucleotide sequence ID" value="NZ_JAMXLR010000092.1"/>
</dbReference>
<dbReference type="InterPro" id="IPR011453">
    <property type="entry name" value="DUF1559"/>
</dbReference>
<dbReference type="InterPro" id="IPR045584">
    <property type="entry name" value="Pilin-like"/>
</dbReference>
<evidence type="ECO:0000256" key="2">
    <source>
        <dbReference type="SAM" id="Phobius"/>
    </source>
</evidence>
<feature type="domain" description="DUF1559" evidence="3">
    <location>
        <begin position="36"/>
        <end position="360"/>
    </location>
</feature>
<dbReference type="PANTHER" id="PTHR30093:SF2">
    <property type="entry name" value="TYPE II SECRETION SYSTEM PROTEIN H"/>
    <property type="match status" value="1"/>
</dbReference>
<dbReference type="PANTHER" id="PTHR30093">
    <property type="entry name" value="GENERAL SECRETION PATHWAY PROTEIN G"/>
    <property type="match status" value="1"/>
</dbReference>
<dbReference type="Pfam" id="PF07963">
    <property type="entry name" value="N_methyl"/>
    <property type="match status" value="1"/>
</dbReference>
<dbReference type="Pfam" id="PF07596">
    <property type="entry name" value="SBP_bac_10"/>
    <property type="match status" value="1"/>
</dbReference>
<gene>
    <name evidence="4" type="ORF">NG895_27170</name>
</gene>
<keyword evidence="5" id="KW-1185">Reference proteome</keyword>
<sequence>MRTAQVQRFRAFTLVELLVVIAIIGILVALLLPAVQSAREAARRMQCTNNLKNFGLACINYESAKKTFPPGRDYPDWATNGTQNSSYTNYNSVSQTADQETGFYSVHVRILPYIENVNVYDLIDFSRAQTLRMTGNINYDAYANAEDIFICPTDSNGEFVVSENNYRVNFGGSTPYGGAKSSSDQDDIDAETSDGLSCRGNGAFTIGRGLKAKDFTDGLSNTAMVAERTKGSGIDPGSAPATEADVVTMPGRSDSMVPPAGMFQRCQNAGTSASPYDFTSTGRWLPGSDFSNGWPFAGYSNTQYNHVAPPNWSGRDCGNYSAIADTPGEHAILSARSMHPGVVNVCFADGHVSTVSNDVDLVAWRAAGSRNGGETVDAVE</sequence>
<protein>
    <submittedName>
        <fullName evidence="4">DUF1559 domain-containing protein</fullName>
    </submittedName>
</protein>
<keyword evidence="2" id="KW-0472">Membrane</keyword>
<dbReference type="NCBIfam" id="TIGR04294">
    <property type="entry name" value="pre_pil_HX9DG"/>
    <property type="match status" value="1"/>
</dbReference>
<dbReference type="EMBL" id="JAMXLR010000092">
    <property type="protein sequence ID" value="MCO6047603.1"/>
    <property type="molecule type" value="Genomic_DNA"/>
</dbReference>
<evidence type="ECO:0000313" key="4">
    <source>
        <dbReference type="EMBL" id="MCO6047603.1"/>
    </source>
</evidence>